<reference evidence="2" key="1">
    <citation type="submission" date="2023-10" db="EMBL/GenBank/DDBJ databases">
        <title>Genome assemblies of two species of porcelain crab, Petrolisthes cinctipes and Petrolisthes manimaculis (Anomura: Porcellanidae).</title>
        <authorList>
            <person name="Angst P."/>
        </authorList>
    </citation>
    <scope>NUCLEOTIDE SEQUENCE</scope>
    <source>
        <strain evidence="2">PB745_01</strain>
        <tissue evidence="2">Gill</tissue>
    </source>
</reference>
<sequence length="261" mass="28682">MGNEECIKCSETHPCPRHSLCCIRGSRSKKEKGERYMTYDPLRCMICKAFIAESENGVAAAQAELRKHFIAIRGHRQHSRCPIPELMNFFSSEEEANRLLNLAHYIPPSPRAHSRTDPLSQLTLRSHSEASLQLHRIEANHSLQQTSPTALPSTLLQGPSREADTITMEDSEPATQADVLSQAVAFIPPHLAPEPLVVHQSSTPRGDGSLPRKRPCSHSPGGADTIIMEDSERATQAVTSILQHPAPKLLVVKQSSTPRGG</sequence>
<accession>A0AAE1KJ22</accession>
<evidence type="ECO:0000256" key="1">
    <source>
        <dbReference type="SAM" id="MobiDB-lite"/>
    </source>
</evidence>
<evidence type="ECO:0000313" key="3">
    <source>
        <dbReference type="Proteomes" id="UP001286313"/>
    </source>
</evidence>
<dbReference type="Proteomes" id="UP001286313">
    <property type="component" value="Unassembled WGS sequence"/>
</dbReference>
<comment type="caution">
    <text evidence="2">The sequence shown here is derived from an EMBL/GenBank/DDBJ whole genome shotgun (WGS) entry which is preliminary data.</text>
</comment>
<feature type="region of interest" description="Disordered" evidence="1">
    <location>
        <begin position="196"/>
        <end position="225"/>
    </location>
</feature>
<feature type="region of interest" description="Disordered" evidence="1">
    <location>
        <begin position="142"/>
        <end position="162"/>
    </location>
</feature>
<organism evidence="2 3">
    <name type="scientific">Petrolisthes cinctipes</name>
    <name type="common">Flat porcelain crab</name>
    <dbReference type="NCBI Taxonomy" id="88211"/>
    <lineage>
        <taxon>Eukaryota</taxon>
        <taxon>Metazoa</taxon>
        <taxon>Ecdysozoa</taxon>
        <taxon>Arthropoda</taxon>
        <taxon>Crustacea</taxon>
        <taxon>Multicrustacea</taxon>
        <taxon>Malacostraca</taxon>
        <taxon>Eumalacostraca</taxon>
        <taxon>Eucarida</taxon>
        <taxon>Decapoda</taxon>
        <taxon>Pleocyemata</taxon>
        <taxon>Anomura</taxon>
        <taxon>Galatheoidea</taxon>
        <taxon>Porcellanidae</taxon>
        <taxon>Petrolisthes</taxon>
    </lineage>
</organism>
<protein>
    <submittedName>
        <fullName evidence="2">Uncharacterized protein</fullName>
    </submittedName>
</protein>
<proteinExistence type="predicted"/>
<dbReference type="AlphaFoldDB" id="A0AAE1KJ22"/>
<feature type="compositionally biased region" description="Polar residues" evidence="1">
    <location>
        <begin position="142"/>
        <end position="157"/>
    </location>
</feature>
<keyword evidence="3" id="KW-1185">Reference proteome</keyword>
<gene>
    <name evidence="2" type="ORF">Pcinc_021001</name>
</gene>
<name>A0AAE1KJ22_PETCI</name>
<dbReference type="EMBL" id="JAWQEG010002148">
    <property type="protein sequence ID" value="KAK3874027.1"/>
    <property type="molecule type" value="Genomic_DNA"/>
</dbReference>
<evidence type="ECO:0000313" key="2">
    <source>
        <dbReference type="EMBL" id="KAK3874027.1"/>
    </source>
</evidence>